<feature type="region of interest" description="Disordered" evidence="10">
    <location>
        <begin position="1"/>
        <end position="47"/>
    </location>
</feature>
<dbReference type="PROSITE" id="PS50206">
    <property type="entry name" value="RHODANESE_3"/>
    <property type="match status" value="1"/>
</dbReference>
<keyword evidence="5" id="KW-0808">Transferase</keyword>
<keyword evidence="6" id="KW-0547">Nucleotide-binding</keyword>
<feature type="compositionally biased region" description="Low complexity" evidence="10">
    <location>
        <begin position="13"/>
        <end position="22"/>
    </location>
</feature>
<evidence type="ECO:0000256" key="5">
    <source>
        <dbReference type="ARBA" id="ARBA00022679"/>
    </source>
</evidence>
<name>A0A811RAV5_9POAL</name>
<evidence type="ECO:0000256" key="7">
    <source>
        <dbReference type="ARBA" id="ARBA00022777"/>
    </source>
</evidence>
<dbReference type="GO" id="GO:0005524">
    <property type="term" value="F:ATP binding"/>
    <property type="evidence" value="ECO:0007669"/>
    <property type="project" value="UniProtKB-KW"/>
</dbReference>
<dbReference type="Proteomes" id="UP000604825">
    <property type="component" value="Unassembled WGS sequence"/>
</dbReference>
<evidence type="ECO:0000259" key="11">
    <source>
        <dbReference type="PROSITE" id="PS50206"/>
    </source>
</evidence>
<dbReference type="UniPathway" id="UPA00359">
    <property type="reaction ID" value="UER00482"/>
</dbReference>
<comment type="caution">
    <text evidence="12">The sequence shown here is derived from an EMBL/GenBank/DDBJ whole genome shotgun (WGS) entry which is preliminary data.</text>
</comment>
<feature type="domain" description="Rhodanese" evidence="11">
    <location>
        <begin position="172"/>
        <end position="234"/>
    </location>
</feature>
<keyword evidence="7" id="KW-0418">Kinase</keyword>
<dbReference type="GO" id="GO:0009029">
    <property type="term" value="F:lipid-A 4'-kinase activity"/>
    <property type="evidence" value="ECO:0007669"/>
    <property type="project" value="UniProtKB-EC"/>
</dbReference>
<sequence>MMLAHQKERPNITAAAPAPSSPSRRRRKATAAHPISPAAAPSLNGDGYGGMEETARQLIARLAATPDSAVRGLPFLHRALTLPLLSAASAALRLSLLLSRLRPRRALPVPVVSVGNLTWGGNGKTPMVEFLARSFHRLGVSPLILTRGYAGGDEQKMLRRRLSDTSAKIGVGANRTAVASSMLQEYGFTHHFQTTCAKKKLSSACKLESGSRIGVAILDDGMQHWSLLRDVEIVMVNGLAPWGNTHFIPRGPMREPLSTLGRADIVIIHNADMASEAQLKSIRSTIEDNSATCSVFYSRLAPSHLFEVKQPLQRLPLNVLNDKIVLCVSAIGCPNAFIHTVREIGPLKVDRLDFSDHHFFNAHDLEIIQEMVRNLMDQHSKDIIVLVTEKDYDRDPAALRTLDAKVWVLSSSLQIMPHKEQGEDEFMGKVDEIITITGCAKSHAVDRATSC</sequence>
<proteinExistence type="inferred from homology"/>
<accession>A0A811RAV5</accession>
<dbReference type="GO" id="GO:0016020">
    <property type="term" value="C:membrane"/>
    <property type="evidence" value="ECO:0007669"/>
    <property type="project" value="GOC"/>
</dbReference>
<comment type="pathway">
    <text evidence="1">Glycolipid biosynthesis; lipid IV(A) biosynthesis; lipid IV(A) from (3R)-3-hydroxytetradecanoyl-[acyl-carrier-protein] and UDP-N-acetyl-alpha-D-glucosamine: step 6/6.</text>
</comment>
<dbReference type="InterPro" id="IPR001763">
    <property type="entry name" value="Rhodanese-like_dom"/>
</dbReference>
<dbReference type="PANTHER" id="PTHR42724:SF1">
    <property type="entry name" value="TETRAACYLDISACCHARIDE 4'-KINASE, MITOCHONDRIAL-RELATED"/>
    <property type="match status" value="1"/>
</dbReference>
<organism evidence="12 13">
    <name type="scientific">Miscanthus lutarioriparius</name>
    <dbReference type="NCBI Taxonomy" id="422564"/>
    <lineage>
        <taxon>Eukaryota</taxon>
        <taxon>Viridiplantae</taxon>
        <taxon>Streptophyta</taxon>
        <taxon>Embryophyta</taxon>
        <taxon>Tracheophyta</taxon>
        <taxon>Spermatophyta</taxon>
        <taxon>Magnoliopsida</taxon>
        <taxon>Liliopsida</taxon>
        <taxon>Poales</taxon>
        <taxon>Poaceae</taxon>
        <taxon>PACMAD clade</taxon>
        <taxon>Panicoideae</taxon>
        <taxon>Andropogonodae</taxon>
        <taxon>Andropogoneae</taxon>
        <taxon>Saccharinae</taxon>
        <taxon>Miscanthus</taxon>
    </lineage>
</organism>
<dbReference type="HAMAP" id="MF_00409">
    <property type="entry name" value="LpxK"/>
    <property type="match status" value="1"/>
</dbReference>
<dbReference type="EMBL" id="CAJGYO010000014">
    <property type="protein sequence ID" value="CAD6267170.1"/>
    <property type="molecule type" value="Genomic_DNA"/>
</dbReference>
<evidence type="ECO:0000256" key="9">
    <source>
        <dbReference type="ARBA" id="ARBA00023098"/>
    </source>
</evidence>
<dbReference type="AlphaFoldDB" id="A0A811RAV5"/>
<gene>
    <name evidence="12" type="ORF">NCGR_LOCUS50475</name>
</gene>
<keyword evidence="13" id="KW-1185">Reference proteome</keyword>
<keyword evidence="9" id="KW-0443">Lipid metabolism</keyword>
<evidence type="ECO:0000256" key="1">
    <source>
        <dbReference type="ARBA" id="ARBA00004870"/>
    </source>
</evidence>
<protein>
    <recommendedName>
        <fullName evidence="2">tetraacyldisaccharide 4'-kinase</fullName>
        <ecNumber evidence="2">2.7.1.130</ecNumber>
    </recommendedName>
</protein>
<keyword evidence="4" id="KW-0441">Lipid A biosynthesis</keyword>
<keyword evidence="8" id="KW-0067">ATP-binding</keyword>
<evidence type="ECO:0000313" key="13">
    <source>
        <dbReference type="Proteomes" id="UP000604825"/>
    </source>
</evidence>
<dbReference type="NCBIfam" id="TIGR00682">
    <property type="entry name" value="lpxK"/>
    <property type="match status" value="1"/>
</dbReference>
<feature type="compositionally biased region" description="Basic and acidic residues" evidence="10">
    <location>
        <begin position="1"/>
        <end position="10"/>
    </location>
</feature>
<feature type="compositionally biased region" description="Low complexity" evidence="10">
    <location>
        <begin position="31"/>
        <end position="41"/>
    </location>
</feature>
<reference evidence="12" key="1">
    <citation type="submission" date="2020-10" db="EMBL/GenBank/DDBJ databases">
        <authorList>
            <person name="Han B."/>
            <person name="Lu T."/>
            <person name="Zhao Q."/>
            <person name="Huang X."/>
            <person name="Zhao Y."/>
        </authorList>
    </citation>
    <scope>NUCLEOTIDE SEQUENCE</scope>
</reference>
<evidence type="ECO:0000256" key="6">
    <source>
        <dbReference type="ARBA" id="ARBA00022741"/>
    </source>
</evidence>
<keyword evidence="3" id="KW-0444">Lipid biosynthesis</keyword>
<dbReference type="OrthoDB" id="10266567at2759"/>
<evidence type="ECO:0000313" key="12">
    <source>
        <dbReference type="EMBL" id="CAD6267170.1"/>
    </source>
</evidence>
<dbReference type="Pfam" id="PF02606">
    <property type="entry name" value="LpxK"/>
    <property type="match status" value="1"/>
</dbReference>
<dbReference type="EC" id="2.7.1.130" evidence="2"/>
<dbReference type="PANTHER" id="PTHR42724">
    <property type="entry name" value="TETRAACYLDISACCHARIDE 4'-KINASE"/>
    <property type="match status" value="1"/>
</dbReference>
<dbReference type="GO" id="GO:0009245">
    <property type="term" value="P:lipid A biosynthetic process"/>
    <property type="evidence" value="ECO:0007669"/>
    <property type="project" value="UniProtKB-KW"/>
</dbReference>
<evidence type="ECO:0000256" key="2">
    <source>
        <dbReference type="ARBA" id="ARBA00012071"/>
    </source>
</evidence>
<evidence type="ECO:0000256" key="10">
    <source>
        <dbReference type="SAM" id="MobiDB-lite"/>
    </source>
</evidence>
<evidence type="ECO:0000256" key="8">
    <source>
        <dbReference type="ARBA" id="ARBA00022840"/>
    </source>
</evidence>
<evidence type="ECO:0000256" key="3">
    <source>
        <dbReference type="ARBA" id="ARBA00022516"/>
    </source>
</evidence>
<dbReference type="InterPro" id="IPR003758">
    <property type="entry name" value="LpxK"/>
</dbReference>
<evidence type="ECO:0000256" key="4">
    <source>
        <dbReference type="ARBA" id="ARBA00022556"/>
    </source>
</evidence>